<accession>A0A0F9MF02</accession>
<protein>
    <submittedName>
        <fullName evidence="1">Uncharacterized protein</fullName>
    </submittedName>
</protein>
<organism evidence="1">
    <name type="scientific">marine sediment metagenome</name>
    <dbReference type="NCBI Taxonomy" id="412755"/>
    <lineage>
        <taxon>unclassified sequences</taxon>
        <taxon>metagenomes</taxon>
        <taxon>ecological metagenomes</taxon>
    </lineage>
</organism>
<dbReference type="AlphaFoldDB" id="A0A0F9MF02"/>
<reference evidence="1" key="1">
    <citation type="journal article" date="2015" name="Nature">
        <title>Complex archaea that bridge the gap between prokaryotes and eukaryotes.</title>
        <authorList>
            <person name="Spang A."/>
            <person name="Saw J.H."/>
            <person name="Jorgensen S.L."/>
            <person name="Zaremba-Niedzwiedzka K."/>
            <person name="Martijn J."/>
            <person name="Lind A.E."/>
            <person name="van Eijk R."/>
            <person name="Schleper C."/>
            <person name="Guy L."/>
            <person name="Ettema T.J."/>
        </authorList>
    </citation>
    <scope>NUCLEOTIDE SEQUENCE</scope>
</reference>
<sequence length="36" mass="4077">MFIYHKCHEADKNVLNCNARTHAGDINGKCDICGKR</sequence>
<gene>
    <name evidence="1" type="ORF">LCGC14_1392570</name>
</gene>
<proteinExistence type="predicted"/>
<name>A0A0F9MF02_9ZZZZ</name>
<comment type="caution">
    <text evidence="1">The sequence shown here is derived from an EMBL/GenBank/DDBJ whole genome shotgun (WGS) entry which is preliminary data.</text>
</comment>
<evidence type="ECO:0000313" key="1">
    <source>
        <dbReference type="EMBL" id="KKM75195.1"/>
    </source>
</evidence>
<dbReference type="EMBL" id="LAZR01009018">
    <property type="protein sequence ID" value="KKM75195.1"/>
    <property type="molecule type" value="Genomic_DNA"/>
</dbReference>
<feature type="non-terminal residue" evidence="1">
    <location>
        <position position="36"/>
    </location>
</feature>